<reference evidence="12" key="2">
    <citation type="journal article" date="2021" name="Genome Biol. Evol.">
        <title>Developing a high-quality reference genome for a parasitic bivalve with doubly uniparental inheritance (Bivalvia: Unionida).</title>
        <authorList>
            <person name="Smith C.H."/>
        </authorList>
    </citation>
    <scope>NUCLEOTIDE SEQUENCE</scope>
    <source>
        <strain evidence="12">CHS0354</strain>
        <tissue evidence="12">Mantle</tissue>
    </source>
</reference>
<evidence type="ECO:0000256" key="4">
    <source>
        <dbReference type="ARBA" id="ARBA00022605"/>
    </source>
</evidence>
<dbReference type="Pfam" id="PF01063">
    <property type="entry name" value="Aminotran_4"/>
    <property type="match status" value="1"/>
</dbReference>
<dbReference type="Proteomes" id="UP001195483">
    <property type="component" value="Unassembled WGS sequence"/>
</dbReference>
<keyword evidence="5 11" id="KW-0808">Transferase</keyword>
<comment type="catalytic activity">
    <reaction evidence="11">
        <text>L-isoleucine + 2-oxoglutarate = (S)-3-methyl-2-oxopentanoate + L-glutamate</text>
        <dbReference type="Rhea" id="RHEA:24801"/>
        <dbReference type="ChEBI" id="CHEBI:16810"/>
        <dbReference type="ChEBI" id="CHEBI:29985"/>
        <dbReference type="ChEBI" id="CHEBI:35146"/>
        <dbReference type="ChEBI" id="CHEBI:58045"/>
        <dbReference type="EC" id="2.6.1.42"/>
    </reaction>
</comment>
<evidence type="ECO:0000256" key="7">
    <source>
        <dbReference type="ARBA" id="ARBA00023304"/>
    </source>
</evidence>
<evidence type="ECO:0000256" key="2">
    <source>
        <dbReference type="ARBA" id="ARBA00009320"/>
    </source>
</evidence>
<keyword evidence="13" id="KW-1185">Reference proteome</keyword>
<keyword evidence="7 11" id="KW-0100">Branched-chain amino acid biosynthesis</keyword>
<dbReference type="InterPro" id="IPR043131">
    <property type="entry name" value="BCAT-like_N"/>
</dbReference>
<dbReference type="Gene3D" id="3.30.470.10">
    <property type="match status" value="1"/>
</dbReference>
<name>A0AAE0SLJ5_9BIVA</name>
<feature type="modified residue" description="N6-(pyridoxal phosphate)lysine" evidence="8">
    <location>
        <position position="236"/>
    </location>
</feature>
<evidence type="ECO:0000256" key="5">
    <source>
        <dbReference type="ARBA" id="ARBA00022679"/>
    </source>
</evidence>
<dbReference type="CDD" id="cd01557">
    <property type="entry name" value="BCAT_beta_family"/>
    <property type="match status" value="1"/>
</dbReference>
<evidence type="ECO:0000256" key="10">
    <source>
        <dbReference type="RuleBase" id="RU004516"/>
    </source>
</evidence>
<comment type="similarity">
    <text evidence="2 9">Belongs to the class-IV pyridoxal-phosphate-dependent aminotransferase family.</text>
</comment>
<evidence type="ECO:0000256" key="6">
    <source>
        <dbReference type="ARBA" id="ARBA00022898"/>
    </source>
</evidence>
<comment type="cofactor">
    <cofactor evidence="1 10">
        <name>pyridoxal 5'-phosphate</name>
        <dbReference type="ChEBI" id="CHEBI:597326"/>
    </cofactor>
</comment>
<dbReference type="PROSITE" id="PS00770">
    <property type="entry name" value="AA_TRANSFER_CLASS_4"/>
    <property type="match status" value="1"/>
</dbReference>
<comment type="caution">
    <text evidence="12">The sequence shown here is derived from an EMBL/GenBank/DDBJ whole genome shotgun (WGS) entry which is preliminary data.</text>
</comment>
<evidence type="ECO:0000313" key="12">
    <source>
        <dbReference type="EMBL" id="KAK3594155.1"/>
    </source>
</evidence>
<protein>
    <recommendedName>
        <fullName evidence="11">Branched-chain-amino-acid aminotransferase</fullName>
        <ecNumber evidence="11">2.6.1.42</ecNumber>
    </recommendedName>
</protein>
<reference evidence="12" key="1">
    <citation type="journal article" date="2021" name="Genome Biol. Evol.">
        <title>A High-Quality Reference Genome for a Parasitic Bivalve with Doubly Uniparental Inheritance (Bivalvia: Unionida).</title>
        <authorList>
            <person name="Smith C.H."/>
        </authorList>
    </citation>
    <scope>NUCLEOTIDE SEQUENCE</scope>
    <source>
        <strain evidence="12">CHS0354</strain>
    </source>
</reference>
<dbReference type="InterPro" id="IPR036038">
    <property type="entry name" value="Aminotransferase-like"/>
</dbReference>
<dbReference type="InterPro" id="IPR001544">
    <property type="entry name" value="Aminotrans_IV"/>
</dbReference>
<reference evidence="12" key="3">
    <citation type="submission" date="2023-05" db="EMBL/GenBank/DDBJ databases">
        <authorList>
            <person name="Smith C.H."/>
        </authorList>
    </citation>
    <scope>NUCLEOTIDE SEQUENCE</scope>
    <source>
        <strain evidence="12">CHS0354</strain>
        <tissue evidence="12">Mantle</tissue>
    </source>
</reference>
<dbReference type="InterPro" id="IPR043132">
    <property type="entry name" value="BCAT-like_C"/>
</dbReference>
<dbReference type="GO" id="GO:0009098">
    <property type="term" value="P:L-leucine biosynthetic process"/>
    <property type="evidence" value="ECO:0007669"/>
    <property type="project" value="TreeGrafter"/>
</dbReference>
<dbReference type="FunFam" id="3.30.470.10:FF:000002">
    <property type="entry name" value="Branched-chain-amino-acid aminotransferase"/>
    <property type="match status" value="1"/>
</dbReference>
<dbReference type="SUPFAM" id="SSF56752">
    <property type="entry name" value="D-aminoacid aminotransferase-like PLP-dependent enzymes"/>
    <property type="match status" value="1"/>
</dbReference>
<dbReference type="GO" id="GO:0009099">
    <property type="term" value="P:L-valine biosynthetic process"/>
    <property type="evidence" value="ECO:0007669"/>
    <property type="project" value="TreeGrafter"/>
</dbReference>
<accession>A0AAE0SLJ5</accession>
<dbReference type="PANTHER" id="PTHR11825">
    <property type="entry name" value="SUBGROUP IIII AMINOTRANSFERASE"/>
    <property type="match status" value="1"/>
</dbReference>
<sequence>MAGRLIGVWNVKAVSTLQPRWVQICSTSSRLTSTAASASFKASDVQIKHAENSKPKPKVEDLVFGANFSDHMLEIEYTADKGWGKPVISPFHNLSIHPGAKGLQFAVELFEGMKAYHCVDNKIRLFRPMENMKRLLSTAERLSLPTFDGRELLKCIKKLISIDSEWVPRSLESSLYIRPTFIGTEPTLGVGKSTSSLLYVIIGPVGPFFKTGFKPVSLLADPQFTRAWPGGVGGYKTASNYGPTVYVSNYAIQKDCQQVLWLFGNDHQLTEVGTMNLFTFWVNEQGEKELVTAPLNGLILPGVTRKSLLELARKWHEFKVTERNYTMAEVQKALNENRLLEMFGSGTACVVCSVEKILYNENWLKIPEVTEKKSLTKRFLKELTDIHYGKVPHEWMETLDD</sequence>
<keyword evidence="4 11" id="KW-0028">Amino-acid biosynthesis</keyword>
<evidence type="ECO:0000313" key="13">
    <source>
        <dbReference type="Proteomes" id="UP001195483"/>
    </source>
</evidence>
<organism evidence="12 13">
    <name type="scientific">Potamilus streckersoni</name>
    <dbReference type="NCBI Taxonomy" id="2493646"/>
    <lineage>
        <taxon>Eukaryota</taxon>
        <taxon>Metazoa</taxon>
        <taxon>Spiralia</taxon>
        <taxon>Lophotrochozoa</taxon>
        <taxon>Mollusca</taxon>
        <taxon>Bivalvia</taxon>
        <taxon>Autobranchia</taxon>
        <taxon>Heteroconchia</taxon>
        <taxon>Palaeoheterodonta</taxon>
        <taxon>Unionida</taxon>
        <taxon>Unionoidea</taxon>
        <taxon>Unionidae</taxon>
        <taxon>Ambleminae</taxon>
        <taxon>Lampsilini</taxon>
        <taxon>Potamilus</taxon>
    </lineage>
</organism>
<evidence type="ECO:0000256" key="1">
    <source>
        <dbReference type="ARBA" id="ARBA00001933"/>
    </source>
</evidence>
<evidence type="ECO:0000256" key="11">
    <source>
        <dbReference type="RuleBase" id="RU004517"/>
    </source>
</evidence>
<comment type="catalytic activity">
    <reaction evidence="11">
        <text>L-valine + 2-oxoglutarate = 3-methyl-2-oxobutanoate + L-glutamate</text>
        <dbReference type="Rhea" id="RHEA:24813"/>
        <dbReference type="ChEBI" id="CHEBI:11851"/>
        <dbReference type="ChEBI" id="CHEBI:16810"/>
        <dbReference type="ChEBI" id="CHEBI:29985"/>
        <dbReference type="ChEBI" id="CHEBI:57762"/>
        <dbReference type="EC" id="2.6.1.42"/>
    </reaction>
</comment>
<dbReference type="NCBIfam" id="NF009897">
    <property type="entry name" value="PRK13357.1"/>
    <property type="match status" value="1"/>
</dbReference>
<dbReference type="EC" id="2.6.1.42" evidence="11"/>
<evidence type="ECO:0000256" key="3">
    <source>
        <dbReference type="ARBA" id="ARBA00022576"/>
    </source>
</evidence>
<gene>
    <name evidence="12" type="ORF">CHS0354_040934</name>
</gene>
<dbReference type="EMBL" id="JAEAOA010002342">
    <property type="protein sequence ID" value="KAK3594155.1"/>
    <property type="molecule type" value="Genomic_DNA"/>
</dbReference>
<dbReference type="PANTHER" id="PTHR11825:SF44">
    <property type="entry name" value="BRANCHED-CHAIN-AMINO-ACID AMINOTRANSFERASE"/>
    <property type="match status" value="1"/>
</dbReference>
<comment type="catalytic activity">
    <reaction evidence="11">
        <text>L-leucine + 2-oxoglutarate = 4-methyl-2-oxopentanoate + L-glutamate</text>
        <dbReference type="Rhea" id="RHEA:18321"/>
        <dbReference type="ChEBI" id="CHEBI:16810"/>
        <dbReference type="ChEBI" id="CHEBI:17865"/>
        <dbReference type="ChEBI" id="CHEBI:29985"/>
        <dbReference type="ChEBI" id="CHEBI:57427"/>
        <dbReference type="EC" id="2.6.1.42"/>
    </reaction>
</comment>
<dbReference type="Gene3D" id="3.20.10.10">
    <property type="entry name" value="D-amino Acid Aminotransferase, subunit A, domain 2"/>
    <property type="match status" value="1"/>
</dbReference>
<dbReference type="InterPro" id="IPR033939">
    <property type="entry name" value="BCAT_family"/>
</dbReference>
<dbReference type="GO" id="GO:0005739">
    <property type="term" value="C:mitochondrion"/>
    <property type="evidence" value="ECO:0007669"/>
    <property type="project" value="TreeGrafter"/>
</dbReference>
<dbReference type="PIRSF" id="PIRSF006468">
    <property type="entry name" value="BCAT1"/>
    <property type="match status" value="1"/>
</dbReference>
<dbReference type="GO" id="GO:0004084">
    <property type="term" value="F:branched-chain-amino-acid transaminase activity"/>
    <property type="evidence" value="ECO:0007669"/>
    <property type="project" value="UniProtKB-EC"/>
</dbReference>
<evidence type="ECO:0000256" key="8">
    <source>
        <dbReference type="PIRSR" id="PIRSR006468-1"/>
    </source>
</evidence>
<dbReference type="NCBIfam" id="TIGR01123">
    <property type="entry name" value="ilvE_II"/>
    <property type="match status" value="1"/>
</dbReference>
<dbReference type="AlphaFoldDB" id="A0AAE0SLJ5"/>
<dbReference type="FunFam" id="3.20.10.10:FF:000004">
    <property type="entry name" value="Branched-chain-amino-acid aminotransferase"/>
    <property type="match status" value="1"/>
</dbReference>
<keyword evidence="3 11" id="KW-0032">Aminotransferase</keyword>
<keyword evidence="6 10" id="KW-0663">Pyridoxal phosphate</keyword>
<proteinExistence type="inferred from homology"/>
<evidence type="ECO:0000256" key="9">
    <source>
        <dbReference type="RuleBase" id="RU004106"/>
    </source>
</evidence>
<dbReference type="InterPro" id="IPR018300">
    <property type="entry name" value="Aminotrans_IV_CS"/>
</dbReference>
<dbReference type="InterPro" id="IPR005786">
    <property type="entry name" value="B_amino_transII"/>
</dbReference>